<feature type="compositionally biased region" description="Polar residues" evidence="6">
    <location>
        <begin position="10"/>
        <end position="19"/>
    </location>
</feature>
<sequence>MPAADEDFTDSQSQGNTQKEGGEVILSASLPDVAPFVALMKAISGLSNTASLIFSKAGIQIEVEYKRALQATAYLASSLFDEWFFEPPTLDNEDDTMEPGSYTTEIEINLGILNEVLSIYGSSGGGSSWRKKGRGDDNEDDEDIRGPLDRFMIPRKAATSMRMSYAGEGYPLRLSLAESAEGPTTVCQIHTLVSERRMELTFDDEDKIVKIIMKSTWLRDALSEIDSSCDYITIICNPPQKVTRAGKGREEAVDDSFFRIEARMQRGSVEMDYPNDREVLEFFECGGPVKFNYSFDVIQRAVRALSVSVKVSIRIDGDGVMSLQFLMPTESSGERKTWMEFRVILGER</sequence>
<dbReference type="eggNOG" id="KOG3194">
    <property type="taxonomic scope" value="Eukaryota"/>
</dbReference>
<dbReference type="STRING" id="1109443.G4T692"/>
<dbReference type="HOGENOM" id="CLU_035332_1_0_1"/>
<name>G4T692_SERID</name>
<dbReference type="OrthoDB" id="337581at2759"/>
<dbReference type="Pfam" id="PF02144">
    <property type="entry name" value="Rad1"/>
    <property type="match status" value="1"/>
</dbReference>
<protein>
    <recommendedName>
        <fullName evidence="9">DNA repair exonuclease rad1</fullName>
    </recommendedName>
</protein>
<dbReference type="OMA" id="WSQAYKF"/>
<evidence type="ECO:0000256" key="2">
    <source>
        <dbReference type="ARBA" id="ARBA00010991"/>
    </source>
</evidence>
<dbReference type="AlphaFoldDB" id="G4T692"/>
<evidence type="ECO:0000256" key="1">
    <source>
        <dbReference type="ARBA" id="ARBA00004123"/>
    </source>
</evidence>
<dbReference type="InterPro" id="IPR003021">
    <property type="entry name" value="Rad1_Rec1_Rad17"/>
</dbReference>
<dbReference type="GO" id="GO:0000077">
    <property type="term" value="P:DNA damage checkpoint signaling"/>
    <property type="evidence" value="ECO:0007669"/>
    <property type="project" value="InterPro"/>
</dbReference>
<evidence type="ECO:0000313" key="7">
    <source>
        <dbReference type="EMBL" id="CCA66864.1"/>
    </source>
</evidence>
<feature type="region of interest" description="Disordered" evidence="6">
    <location>
        <begin position="123"/>
        <end position="146"/>
    </location>
</feature>
<dbReference type="Proteomes" id="UP000007148">
    <property type="component" value="Unassembled WGS sequence"/>
</dbReference>
<organism evidence="7 8">
    <name type="scientific">Serendipita indica (strain DSM 11827)</name>
    <name type="common">Root endophyte fungus</name>
    <name type="synonym">Piriformospora indica</name>
    <dbReference type="NCBI Taxonomy" id="1109443"/>
    <lineage>
        <taxon>Eukaryota</taxon>
        <taxon>Fungi</taxon>
        <taxon>Dikarya</taxon>
        <taxon>Basidiomycota</taxon>
        <taxon>Agaricomycotina</taxon>
        <taxon>Agaricomycetes</taxon>
        <taxon>Sebacinales</taxon>
        <taxon>Serendipitaceae</taxon>
        <taxon>Serendipita</taxon>
    </lineage>
</organism>
<dbReference type="InParanoid" id="G4T692"/>
<comment type="subcellular location">
    <subcellularLocation>
        <location evidence="1">Nucleus</location>
    </subcellularLocation>
</comment>
<keyword evidence="5" id="KW-0539">Nucleus</keyword>
<comment type="caution">
    <text evidence="7">The sequence shown here is derived from an EMBL/GenBank/DDBJ whole genome shotgun (WGS) entry which is preliminary data.</text>
</comment>
<dbReference type="SUPFAM" id="SSF55979">
    <property type="entry name" value="DNA clamp"/>
    <property type="match status" value="1"/>
</dbReference>
<dbReference type="InterPro" id="IPR046938">
    <property type="entry name" value="DNA_clamp_sf"/>
</dbReference>
<comment type="similarity">
    <text evidence="2">Belongs to the rad1 family.</text>
</comment>
<evidence type="ECO:0000256" key="3">
    <source>
        <dbReference type="ARBA" id="ARBA00022763"/>
    </source>
</evidence>
<keyword evidence="3" id="KW-0227">DNA damage</keyword>
<dbReference type="Gene3D" id="3.70.10.10">
    <property type="match status" value="1"/>
</dbReference>
<keyword evidence="4" id="KW-0234">DNA repair</keyword>
<dbReference type="EMBL" id="CAFZ01000006">
    <property type="protein sequence ID" value="CCA66864.1"/>
    <property type="molecule type" value="Genomic_DNA"/>
</dbReference>
<dbReference type="PRINTS" id="PR01245">
    <property type="entry name" value="RAD1REC1"/>
</dbReference>
<accession>G4T692</accession>
<dbReference type="GO" id="GO:0006281">
    <property type="term" value="P:DNA repair"/>
    <property type="evidence" value="ECO:0007669"/>
    <property type="project" value="UniProtKB-KW"/>
</dbReference>
<dbReference type="GO" id="GO:0030896">
    <property type="term" value="C:checkpoint clamp complex"/>
    <property type="evidence" value="ECO:0007669"/>
    <property type="project" value="TreeGrafter"/>
</dbReference>
<evidence type="ECO:0000256" key="6">
    <source>
        <dbReference type="SAM" id="MobiDB-lite"/>
    </source>
</evidence>
<dbReference type="FunCoup" id="G4T692">
    <property type="interactions" value="497"/>
</dbReference>
<feature type="region of interest" description="Disordered" evidence="6">
    <location>
        <begin position="1"/>
        <end position="20"/>
    </location>
</feature>
<evidence type="ECO:0000313" key="8">
    <source>
        <dbReference type="Proteomes" id="UP000007148"/>
    </source>
</evidence>
<evidence type="ECO:0008006" key="9">
    <source>
        <dbReference type="Google" id="ProtNLM"/>
    </source>
</evidence>
<dbReference type="PANTHER" id="PTHR10870">
    <property type="entry name" value="CELL CYCLE CHECKPOINT PROTEIN RAD1"/>
    <property type="match status" value="1"/>
</dbReference>
<proteinExistence type="inferred from homology"/>
<evidence type="ECO:0000256" key="4">
    <source>
        <dbReference type="ARBA" id="ARBA00023204"/>
    </source>
</evidence>
<reference evidence="7 8" key="1">
    <citation type="journal article" date="2011" name="PLoS Pathog.">
        <title>Endophytic Life Strategies Decoded by Genome and Transcriptome Analyses of the Mutualistic Root Symbiont Piriformospora indica.</title>
        <authorList>
            <person name="Zuccaro A."/>
            <person name="Lahrmann U."/>
            <person name="Guldener U."/>
            <person name="Langen G."/>
            <person name="Pfiffi S."/>
            <person name="Biedenkopf D."/>
            <person name="Wong P."/>
            <person name="Samans B."/>
            <person name="Grimm C."/>
            <person name="Basiewicz M."/>
            <person name="Murat C."/>
            <person name="Martin F."/>
            <person name="Kogel K.H."/>
        </authorList>
    </citation>
    <scope>NUCLEOTIDE SEQUENCE [LARGE SCALE GENOMIC DNA]</scope>
    <source>
        <strain evidence="7 8">DSM 11827</strain>
    </source>
</reference>
<dbReference type="PANTHER" id="PTHR10870:SF0">
    <property type="entry name" value="CELL CYCLE CHECKPOINT PROTEIN RAD1"/>
    <property type="match status" value="1"/>
</dbReference>
<keyword evidence="8" id="KW-1185">Reference proteome</keyword>
<evidence type="ECO:0000256" key="5">
    <source>
        <dbReference type="ARBA" id="ARBA00023242"/>
    </source>
</evidence>
<gene>
    <name evidence="7" type="ORF">PIIN_00625</name>
</gene>